<keyword evidence="8" id="KW-1185">Reference proteome</keyword>
<evidence type="ECO:0000259" key="6">
    <source>
        <dbReference type="Pfam" id="PF24517"/>
    </source>
</evidence>
<protein>
    <recommendedName>
        <fullName evidence="9">DNRLRE domain-containing protein</fullName>
    </recommendedName>
</protein>
<evidence type="ECO:0008006" key="9">
    <source>
        <dbReference type="Google" id="ProtNLM"/>
    </source>
</evidence>
<dbReference type="RefSeq" id="WP_307016107.1">
    <property type="nucleotide sequence ID" value="NZ_JAUSTP010000011.1"/>
</dbReference>
<proteinExistence type="predicted"/>
<accession>A0ABT9XHJ5</accession>
<feature type="domain" description="DUF6531" evidence="5">
    <location>
        <begin position="632"/>
        <end position="700"/>
    </location>
</feature>
<feature type="non-terminal residue" evidence="7">
    <location>
        <position position="714"/>
    </location>
</feature>
<dbReference type="Pfam" id="PF20148">
    <property type="entry name" value="DUF6531"/>
    <property type="match status" value="1"/>
</dbReference>
<feature type="domain" description="Carbohydrate-binding module family 96" evidence="6">
    <location>
        <begin position="291"/>
        <end position="425"/>
    </location>
</feature>
<sequence length="714" mass="76871">MSKRRNCLAVSVALFSLIGLLVAPFQSLSVAHAETSTAVAQELPSLETQDSRVYQMPDGTIQAQVYFSPVNYLDARGNWQHIDTALSKDTTGFGVSKNLFGTHFSSSADSTAAKSLETVNYQGHQVAFIPVSSSMEKSVGSDTFTNLQSVPGHVNSNAIHYSGLYPDVSLQDTVTSEGVKESIVLDKYVPGLHSFAFILNTNGLSPEVEKDGSLDFKDSKGNTIFTMPHGVMTDSNIDPHSGDAPSSTGVTYSILQVAGKTVLKVSVDENWLADASRVYPVYIDPTVTLSSQISDAYVSSAYPTTNYSGSSLYDSSLGYDDLHVGDYDATTGDNWAYFKLPSVSQLPLLGLTVTSATFYAYCDWSYYTSTPETTWLYTNTSSNWTPSSITWNTKPGHGSAVSTASVYRNQWAAFNVTSVVQQWSNELSGQSPSSSPQLGLMLNENGNGQAYWHKYVAEGSSSSTNPHIDITYAAPSAPWGAMYTHDDNSTGYVNLWWNPVPGASSYNVMIFDGHQYEAFNVGNVTHWTSKGKGIWPTPSEVASGQWQLYHNGGGGELAMNPGPVYQNAYNANGTGTNYAPDSNYWFRIEAVASDGSTTSNSNAFTPTMQAYVPDEGNASTMVPLEIGSGDGATGNFVLQDTDLTTSGYGPQVSMSRTYNSNESSQTGLFGNGWTLGYQEHIAIINNLPYLIGADGSTSIFWPQPDGTYASPPGL</sequence>
<dbReference type="InterPro" id="IPR045351">
    <property type="entry name" value="DUF6531"/>
</dbReference>
<dbReference type="Pfam" id="PF24517">
    <property type="entry name" value="CBM96"/>
    <property type="match status" value="1"/>
</dbReference>
<evidence type="ECO:0000256" key="1">
    <source>
        <dbReference type="ARBA" id="ARBA00004613"/>
    </source>
</evidence>
<evidence type="ECO:0000256" key="2">
    <source>
        <dbReference type="ARBA" id="ARBA00022525"/>
    </source>
</evidence>
<dbReference type="InterPro" id="IPR055372">
    <property type="entry name" value="CBM96"/>
</dbReference>
<evidence type="ECO:0000313" key="7">
    <source>
        <dbReference type="EMBL" id="MDQ0189788.1"/>
    </source>
</evidence>
<dbReference type="EMBL" id="JAUSTP010000011">
    <property type="protein sequence ID" value="MDQ0189788.1"/>
    <property type="molecule type" value="Genomic_DNA"/>
</dbReference>
<evidence type="ECO:0000313" key="8">
    <source>
        <dbReference type="Proteomes" id="UP001232973"/>
    </source>
</evidence>
<organism evidence="7 8">
    <name type="scientific">Alicyclobacillus cycloheptanicus</name>
    <dbReference type="NCBI Taxonomy" id="1457"/>
    <lineage>
        <taxon>Bacteria</taxon>
        <taxon>Bacillati</taxon>
        <taxon>Bacillota</taxon>
        <taxon>Bacilli</taxon>
        <taxon>Bacillales</taxon>
        <taxon>Alicyclobacillaceae</taxon>
        <taxon>Alicyclobacillus</taxon>
    </lineage>
</organism>
<keyword evidence="2" id="KW-0964">Secreted</keyword>
<name>A0ABT9XHJ5_9BACL</name>
<gene>
    <name evidence="7" type="ORF">J2S03_001635</name>
</gene>
<comment type="caution">
    <text evidence="7">The sequence shown here is derived from an EMBL/GenBank/DDBJ whole genome shotgun (WGS) entry which is preliminary data.</text>
</comment>
<keyword evidence="3 4" id="KW-0732">Signal</keyword>
<dbReference type="Proteomes" id="UP001232973">
    <property type="component" value="Unassembled WGS sequence"/>
</dbReference>
<evidence type="ECO:0000256" key="4">
    <source>
        <dbReference type="SAM" id="SignalP"/>
    </source>
</evidence>
<feature type="chain" id="PRO_5045409468" description="DNRLRE domain-containing protein" evidence="4">
    <location>
        <begin position="34"/>
        <end position="714"/>
    </location>
</feature>
<feature type="signal peptide" evidence="4">
    <location>
        <begin position="1"/>
        <end position="33"/>
    </location>
</feature>
<reference evidence="7 8" key="1">
    <citation type="submission" date="2023-07" db="EMBL/GenBank/DDBJ databases">
        <title>Genomic Encyclopedia of Type Strains, Phase IV (KMG-IV): sequencing the most valuable type-strain genomes for metagenomic binning, comparative biology and taxonomic classification.</title>
        <authorList>
            <person name="Goeker M."/>
        </authorList>
    </citation>
    <scope>NUCLEOTIDE SEQUENCE [LARGE SCALE GENOMIC DNA]</scope>
    <source>
        <strain evidence="7 8">DSM 4006</strain>
    </source>
</reference>
<evidence type="ECO:0000256" key="3">
    <source>
        <dbReference type="ARBA" id="ARBA00022729"/>
    </source>
</evidence>
<evidence type="ECO:0000259" key="5">
    <source>
        <dbReference type="Pfam" id="PF20148"/>
    </source>
</evidence>
<comment type="subcellular location">
    <subcellularLocation>
        <location evidence="1">Secreted</location>
    </subcellularLocation>
</comment>
<dbReference type="NCBIfam" id="NF033679">
    <property type="entry name" value="DNRLRE_dom"/>
    <property type="match status" value="1"/>
</dbReference>